<evidence type="ECO:0000313" key="3">
    <source>
        <dbReference type="Proteomes" id="UP001595952"/>
    </source>
</evidence>
<organism evidence="2 3">
    <name type="scientific">Deinococcus hohokamensis</name>
    <dbReference type="NCBI Taxonomy" id="309883"/>
    <lineage>
        <taxon>Bacteria</taxon>
        <taxon>Thermotogati</taxon>
        <taxon>Deinococcota</taxon>
        <taxon>Deinococci</taxon>
        <taxon>Deinococcales</taxon>
        <taxon>Deinococcaceae</taxon>
        <taxon>Deinococcus</taxon>
    </lineage>
</organism>
<dbReference type="RefSeq" id="WP_380062158.1">
    <property type="nucleotide sequence ID" value="NZ_JBHSEI010000008.1"/>
</dbReference>
<dbReference type="EMBL" id="JBHSEI010000008">
    <property type="protein sequence ID" value="MFC4639163.1"/>
    <property type="molecule type" value="Genomic_DNA"/>
</dbReference>
<evidence type="ECO:0000313" key="2">
    <source>
        <dbReference type="EMBL" id="MFC4639163.1"/>
    </source>
</evidence>
<sequence>MPLDVAPDIGIHHVGNDQEALDFPTRAPGHDSTNRSGQGVLDLHMPVMHGHDFLTGVKRLSGLRSIPDAPDLRAFL</sequence>
<gene>
    <name evidence="2" type="ORF">ACFO0D_12525</name>
</gene>
<name>A0ABV9IA79_9DEIO</name>
<feature type="region of interest" description="Disordered" evidence="1">
    <location>
        <begin position="16"/>
        <end position="39"/>
    </location>
</feature>
<keyword evidence="3" id="KW-1185">Reference proteome</keyword>
<protein>
    <submittedName>
        <fullName evidence="2">Uncharacterized protein</fullName>
    </submittedName>
</protein>
<dbReference type="Proteomes" id="UP001595952">
    <property type="component" value="Unassembled WGS sequence"/>
</dbReference>
<proteinExistence type="predicted"/>
<accession>A0ABV9IA79</accession>
<comment type="caution">
    <text evidence="2">The sequence shown here is derived from an EMBL/GenBank/DDBJ whole genome shotgun (WGS) entry which is preliminary data.</text>
</comment>
<reference evidence="3" key="1">
    <citation type="journal article" date="2019" name="Int. J. Syst. Evol. Microbiol.">
        <title>The Global Catalogue of Microorganisms (GCM) 10K type strain sequencing project: providing services to taxonomists for standard genome sequencing and annotation.</title>
        <authorList>
            <consortium name="The Broad Institute Genomics Platform"/>
            <consortium name="The Broad Institute Genome Sequencing Center for Infectious Disease"/>
            <person name="Wu L."/>
            <person name="Ma J."/>
        </authorList>
    </citation>
    <scope>NUCLEOTIDE SEQUENCE [LARGE SCALE GENOMIC DNA]</scope>
    <source>
        <strain evidence="3">CCUG 55995</strain>
    </source>
</reference>
<evidence type="ECO:0000256" key="1">
    <source>
        <dbReference type="SAM" id="MobiDB-lite"/>
    </source>
</evidence>